<keyword evidence="2" id="KW-0808">Transferase</keyword>
<evidence type="ECO:0000256" key="3">
    <source>
        <dbReference type="ARBA" id="ARBA00022691"/>
    </source>
</evidence>
<proteinExistence type="predicted"/>
<dbReference type="Gene3D" id="3.40.50.150">
    <property type="entry name" value="Vaccinia Virus protein VP39"/>
    <property type="match status" value="1"/>
</dbReference>
<organism evidence="4">
    <name type="scientific">plant metagenome</name>
    <dbReference type="NCBI Taxonomy" id="1297885"/>
    <lineage>
        <taxon>unclassified sequences</taxon>
        <taxon>metagenomes</taxon>
        <taxon>organismal metagenomes</taxon>
    </lineage>
</organism>
<sequence>MRYHGGKWRLAPSIIQHLPPHRIYVEPFGGGGSSVLLRAVKHGRRGRGSELNTRYWADSGYYLQSLEREMATPSLFDFESLDQEAA</sequence>
<protein>
    <recommendedName>
        <fullName evidence="6">DNA adenine methylase</fullName>
    </recommendedName>
</protein>
<dbReference type="EMBL" id="CAADID010000003">
    <property type="protein sequence ID" value="VFR58135.1"/>
    <property type="molecule type" value="Genomic_DNA"/>
</dbReference>
<evidence type="ECO:0000313" key="4">
    <source>
        <dbReference type="EMBL" id="VFR43586.1"/>
    </source>
</evidence>
<gene>
    <name evidence="4" type="ORF">ANT2_1656</name>
    <name evidence="5" type="ORF">ANT3_1658</name>
</gene>
<dbReference type="InterPro" id="IPR029063">
    <property type="entry name" value="SAM-dependent_MTases_sf"/>
</dbReference>
<dbReference type="InterPro" id="IPR012327">
    <property type="entry name" value="MeTrfase_D12"/>
</dbReference>
<name>A0A484R0V9_9ZZZZ</name>
<dbReference type="SUPFAM" id="SSF53335">
    <property type="entry name" value="S-adenosyl-L-methionine-dependent methyltransferases"/>
    <property type="match status" value="1"/>
</dbReference>
<evidence type="ECO:0000256" key="2">
    <source>
        <dbReference type="ARBA" id="ARBA00022679"/>
    </source>
</evidence>
<dbReference type="Pfam" id="PF02086">
    <property type="entry name" value="MethyltransfD12"/>
    <property type="match status" value="1"/>
</dbReference>
<evidence type="ECO:0000313" key="5">
    <source>
        <dbReference type="EMBL" id="VFR58135.1"/>
    </source>
</evidence>
<dbReference type="AlphaFoldDB" id="A0A484R0V9"/>
<accession>A0A484R0V9</accession>
<evidence type="ECO:0008006" key="6">
    <source>
        <dbReference type="Google" id="ProtNLM"/>
    </source>
</evidence>
<evidence type="ECO:0000256" key="1">
    <source>
        <dbReference type="ARBA" id="ARBA00022603"/>
    </source>
</evidence>
<dbReference type="EMBL" id="CAADIG010000015">
    <property type="protein sequence ID" value="VFR43586.1"/>
    <property type="molecule type" value="Genomic_DNA"/>
</dbReference>
<dbReference type="GO" id="GO:0032259">
    <property type="term" value="P:methylation"/>
    <property type="evidence" value="ECO:0007669"/>
    <property type="project" value="UniProtKB-KW"/>
</dbReference>
<keyword evidence="1" id="KW-0489">Methyltransferase</keyword>
<dbReference type="GO" id="GO:0009307">
    <property type="term" value="P:DNA restriction-modification system"/>
    <property type="evidence" value="ECO:0007669"/>
    <property type="project" value="InterPro"/>
</dbReference>
<keyword evidence="3" id="KW-0949">S-adenosyl-L-methionine</keyword>
<dbReference type="GO" id="GO:0009007">
    <property type="term" value="F:site-specific DNA-methyltransferase (adenine-specific) activity"/>
    <property type="evidence" value="ECO:0007669"/>
    <property type="project" value="UniProtKB-EC"/>
</dbReference>
<reference evidence="4" key="1">
    <citation type="submission" date="2019-03" db="EMBL/GenBank/DDBJ databases">
        <authorList>
            <person name="Danneels B."/>
        </authorList>
    </citation>
    <scope>NUCLEOTIDE SEQUENCE</scope>
</reference>